<dbReference type="GeneID" id="19464374"/>
<organism evidence="1 2">
    <name type="scientific">Glarea lozoyensis (strain ATCC 20868 / MF5171)</name>
    <dbReference type="NCBI Taxonomy" id="1116229"/>
    <lineage>
        <taxon>Eukaryota</taxon>
        <taxon>Fungi</taxon>
        <taxon>Dikarya</taxon>
        <taxon>Ascomycota</taxon>
        <taxon>Pezizomycotina</taxon>
        <taxon>Leotiomycetes</taxon>
        <taxon>Helotiales</taxon>
        <taxon>Helotiaceae</taxon>
        <taxon>Glarea</taxon>
    </lineage>
</organism>
<proteinExistence type="predicted"/>
<dbReference type="RefSeq" id="XP_008076800.1">
    <property type="nucleotide sequence ID" value="XM_008078609.1"/>
</dbReference>
<sequence>MEEQVDRLVEKTWAKYQNTPPDQRLLIAVSGIPGSGKTTLALTITTRLNALHTTLHGKTTSPPPATFVPMDGYHFPRSELDKFPDPKNAHDRRGAAFTFDGEAFLKLVQQIRKPITKTTPPIHAPSFDHALKDPVYDDIPIPPTARIVIFEGNYLSLNTEPWSQAAALMDELWFVNVTFPVAGARLVPRHVKAGIAPTEELAWKRVNENDLVNGQEIVDNRLEVHEVIESKEDDSWKPSGI</sequence>
<dbReference type="STRING" id="1116229.S3DC28"/>
<evidence type="ECO:0000313" key="1">
    <source>
        <dbReference type="EMBL" id="EPE35982.1"/>
    </source>
</evidence>
<accession>S3DC28</accession>
<dbReference type="Proteomes" id="UP000016922">
    <property type="component" value="Unassembled WGS sequence"/>
</dbReference>
<dbReference type="OrthoDB" id="6362633at2759"/>
<dbReference type="Gene3D" id="3.40.50.300">
    <property type="entry name" value="P-loop containing nucleotide triphosphate hydrolases"/>
    <property type="match status" value="2"/>
</dbReference>
<evidence type="ECO:0000313" key="2">
    <source>
        <dbReference type="Proteomes" id="UP000016922"/>
    </source>
</evidence>
<dbReference type="GO" id="GO:0016787">
    <property type="term" value="F:hydrolase activity"/>
    <property type="evidence" value="ECO:0007669"/>
    <property type="project" value="UniProtKB-KW"/>
</dbReference>
<dbReference type="EMBL" id="KE145353">
    <property type="protein sequence ID" value="EPE35982.1"/>
    <property type="molecule type" value="Genomic_DNA"/>
</dbReference>
<reference evidence="1 2" key="1">
    <citation type="journal article" date="2013" name="BMC Genomics">
        <title>Genomics-driven discovery of the pneumocandin biosynthetic gene cluster in the fungus Glarea lozoyensis.</title>
        <authorList>
            <person name="Chen L."/>
            <person name="Yue Q."/>
            <person name="Zhang X."/>
            <person name="Xiang M."/>
            <person name="Wang C."/>
            <person name="Li S."/>
            <person name="Che Y."/>
            <person name="Ortiz-Lopez F.J."/>
            <person name="Bills G.F."/>
            <person name="Liu X."/>
            <person name="An Z."/>
        </authorList>
    </citation>
    <scope>NUCLEOTIDE SEQUENCE [LARGE SCALE GENOMIC DNA]</scope>
    <source>
        <strain evidence="2">ATCC 20868 / MF5171</strain>
    </source>
</reference>
<dbReference type="eggNOG" id="KOG2702">
    <property type="taxonomic scope" value="Eukaryota"/>
</dbReference>
<dbReference type="InterPro" id="IPR027417">
    <property type="entry name" value="P-loop_NTPase"/>
</dbReference>
<dbReference type="AlphaFoldDB" id="S3DC28"/>
<gene>
    <name evidence="1" type="ORF">GLAREA_05320</name>
</gene>
<protein>
    <submittedName>
        <fullName evidence="1">p-loop containing nucleoside triphosphate hydrolase</fullName>
    </submittedName>
</protein>
<dbReference type="PANTHER" id="PTHR10285">
    <property type="entry name" value="URIDINE KINASE"/>
    <property type="match status" value="1"/>
</dbReference>
<keyword evidence="1" id="KW-0378">Hydrolase</keyword>
<dbReference type="OMA" id="EVWFVEV"/>
<dbReference type="HOGENOM" id="CLU_067202_1_1_1"/>
<keyword evidence="2" id="KW-1185">Reference proteome</keyword>
<dbReference type="SUPFAM" id="SSF52540">
    <property type="entry name" value="P-loop containing nucleoside triphosphate hydrolases"/>
    <property type="match status" value="1"/>
</dbReference>
<name>S3DC28_GLAL2</name>
<dbReference type="KEGG" id="glz:GLAREA_05320"/>